<evidence type="ECO:0000256" key="1">
    <source>
        <dbReference type="SAM" id="Phobius"/>
    </source>
</evidence>
<keyword evidence="1" id="KW-0812">Transmembrane</keyword>
<sequence length="151" mass="16854">MKMVNIMRSSWDRIRHAILFEVIGLLLLIPIGHAVLGVDTGTFGSLSVIVAVTAAIWAYLFNLGFDQVMLRLTGSTRKNTAVRVLHAALFEGGMLAMFLPLTAWYLSMSLWAALMTDIGISGFYFVYAFAYNWIYDQVFPIAHARICEAGR</sequence>
<reference evidence="4" key="1">
    <citation type="submission" date="2012-06" db="EMBL/GenBank/DDBJ databases">
        <title>Genome analysis of multiple Granulibacter bethesdensis isolates demonstrates substantial genome diversity.</title>
        <authorList>
            <person name="Greenberg D.E."/>
            <person name="Porcella S.F."/>
            <person name="Zarember K."/>
            <person name="Zelazny A.M."/>
            <person name="Bruno D."/>
            <person name="Martens C."/>
            <person name="Barbian K.D."/>
            <person name="Jaske E."/>
            <person name="Holland S.M."/>
        </authorList>
    </citation>
    <scope>NUCLEOTIDE SEQUENCE [LARGE SCALE GENOMIC DNA]</scope>
    <source>
        <strain evidence="4">CGDNIH3</strain>
    </source>
</reference>
<feature type="transmembrane region" description="Helical" evidence="1">
    <location>
        <begin position="84"/>
        <end position="105"/>
    </location>
</feature>
<dbReference type="InterPro" id="IPR007896">
    <property type="entry name" value="BTP_bacteria"/>
</dbReference>
<feature type="domain" description="Chlorhexidine efflux transporter" evidence="2">
    <location>
        <begin position="79"/>
        <end position="140"/>
    </location>
</feature>
<dbReference type="InterPro" id="IPR058208">
    <property type="entry name" value="PACE"/>
</dbReference>
<feature type="transmembrane region" description="Helical" evidence="1">
    <location>
        <begin position="44"/>
        <end position="63"/>
    </location>
</feature>
<organism evidence="3 4">
    <name type="scientific">Granulibacter bethesdensis</name>
    <dbReference type="NCBI Taxonomy" id="364410"/>
    <lineage>
        <taxon>Bacteria</taxon>
        <taxon>Pseudomonadati</taxon>
        <taxon>Pseudomonadota</taxon>
        <taxon>Alphaproteobacteria</taxon>
        <taxon>Acetobacterales</taxon>
        <taxon>Acetobacteraceae</taxon>
        <taxon>Granulibacter</taxon>
    </lineage>
</organism>
<evidence type="ECO:0000259" key="2">
    <source>
        <dbReference type="Pfam" id="PF05232"/>
    </source>
</evidence>
<dbReference type="KEGG" id="gbc:GbCGDNIH3_0385"/>
<dbReference type="EMBL" id="CP003181">
    <property type="protein sequence ID" value="AHJ62153.1"/>
    <property type="molecule type" value="Genomic_DNA"/>
</dbReference>
<gene>
    <name evidence="3" type="ORF">GbCGDNIH3_0385</name>
</gene>
<dbReference type="AlphaFoldDB" id="A0AAN0RC43"/>
<keyword evidence="1" id="KW-1133">Transmembrane helix</keyword>
<proteinExistence type="predicted"/>
<accession>A0AAN0RC43</accession>
<dbReference type="Proteomes" id="UP000019438">
    <property type="component" value="Chromosome"/>
</dbReference>
<feature type="domain" description="Chlorhexidine efflux transporter" evidence="2">
    <location>
        <begin position="8"/>
        <end position="71"/>
    </location>
</feature>
<evidence type="ECO:0000313" key="3">
    <source>
        <dbReference type="EMBL" id="AHJ62153.1"/>
    </source>
</evidence>
<protein>
    <submittedName>
        <fullName evidence="3">Membrane spanning protein</fullName>
    </submittedName>
</protein>
<name>A0AAN0RC43_9PROT</name>
<dbReference type="Pfam" id="PF05232">
    <property type="entry name" value="BTP"/>
    <property type="match status" value="2"/>
</dbReference>
<keyword evidence="1" id="KW-0472">Membrane</keyword>
<dbReference type="NCBIfam" id="NF033664">
    <property type="entry name" value="PACE_transport"/>
    <property type="match status" value="1"/>
</dbReference>
<feature type="transmembrane region" description="Helical" evidence="1">
    <location>
        <begin position="111"/>
        <end position="135"/>
    </location>
</feature>
<evidence type="ECO:0000313" key="4">
    <source>
        <dbReference type="Proteomes" id="UP000019438"/>
    </source>
</evidence>